<feature type="active site" description="Proton donor/acceptor" evidence="4">
    <location>
        <position position="147"/>
    </location>
</feature>
<feature type="binding site" evidence="4">
    <location>
        <position position="86"/>
    </location>
    <ligand>
        <name>3-dehydroquinate</name>
        <dbReference type="ChEBI" id="CHEBI:32364"/>
    </ligand>
</feature>
<comment type="caution">
    <text evidence="5">The sequence shown here is derived from an EMBL/GenBank/DDBJ whole genome shotgun (WGS) entry which is preliminary data.</text>
</comment>
<reference evidence="5 6" key="1">
    <citation type="submission" date="2021-03" db="EMBL/GenBank/DDBJ databases">
        <title>Genomic Encyclopedia of Type Strains, Phase IV (KMG-IV): sequencing the most valuable type-strain genomes for metagenomic binning, comparative biology and taxonomic classification.</title>
        <authorList>
            <person name="Goeker M."/>
        </authorList>
    </citation>
    <scope>NUCLEOTIDE SEQUENCE [LARGE SCALE GENOMIC DNA]</scope>
    <source>
        <strain evidence="5 6">DSM 27512</strain>
    </source>
</reference>
<dbReference type="InterPro" id="IPR013785">
    <property type="entry name" value="Aldolase_TIM"/>
</dbReference>
<keyword evidence="4" id="KW-0028">Amino-acid biosynthesis</keyword>
<dbReference type="SUPFAM" id="SSF51569">
    <property type="entry name" value="Aldolase"/>
    <property type="match status" value="1"/>
</dbReference>
<organism evidence="5 6">
    <name type="scientific">Acetoanaerobium pronyense</name>
    <dbReference type="NCBI Taxonomy" id="1482736"/>
    <lineage>
        <taxon>Bacteria</taxon>
        <taxon>Bacillati</taxon>
        <taxon>Bacillota</taxon>
        <taxon>Clostridia</taxon>
        <taxon>Peptostreptococcales</taxon>
        <taxon>Filifactoraceae</taxon>
        <taxon>Acetoanaerobium</taxon>
    </lineage>
</organism>
<evidence type="ECO:0000256" key="3">
    <source>
        <dbReference type="ARBA" id="ARBA00023270"/>
    </source>
</evidence>
<evidence type="ECO:0000256" key="4">
    <source>
        <dbReference type="HAMAP-Rule" id="MF_00214"/>
    </source>
</evidence>
<comment type="subunit">
    <text evidence="4">Homodimer.</text>
</comment>
<dbReference type="HAMAP" id="MF_00214">
    <property type="entry name" value="AroD"/>
    <property type="match status" value="1"/>
</dbReference>
<evidence type="ECO:0000256" key="2">
    <source>
        <dbReference type="ARBA" id="ARBA00023239"/>
    </source>
</evidence>
<keyword evidence="3 4" id="KW-0704">Schiff base</keyword>
<dbReference type="CDD" id="cd00502">
    <property type="entry name" value="DHQase_I"/>
    <property type="match status" value="1"/>
</dbReference>
<comment type="caution">
    <text evidence="4">Lacks conserved residue(s) required for the propagation of feature annotation.</text>
</comment>
<dbReference type="Pfam" id="PF01487">
    <property type="entry name" value="DHquinase_I"/>
    <property type="match status" value="1"/>
</dbReference>
<evidence type="ECO:0000256" key="1">
    <source>
        <dbReference type="ARBA" id="ARBA00001864"/>
    </source>
</evidence>
<dbReference type="PANTHER" id="PTHR43699:SF1">
    <property type="entry name" value="3-DEHYDROQUINATE DEHYDRATASE"/>
    <property type="match status" value="1"/>
</dbReference>
<keyword evidence="2 4" id="KW-0456">Lyase</keyword>
<dbReference type="GO" id="GO:0003855">
    <property type="term" value="F:3-dehydroquinate dehydratase activity"/>
    <property type="evidence" value="ECO:0007669"/>
    <property type="project" value="UniProtKB-EC"/>
</dbReference>
<dbReference type="InterPro" id="IPR018508">
    <property type="entry name" value="3-dehydroquinate_DH_AS"/>
</dbReference>
<accession>A0ABS4KJA0</accession>
<proteinExistence type="inferred from homology"/>
<feature type="active site" description="Schiff-base intermediate with substrate" evidence="4">
    <location>
        <position position="174"/>
    </location>
</feature>
<keyword evidence="4" id="KW-0057">Aromatic amino acid biosynthesis</keyword>
<dbReference type="Proteomes" id="UP001314903">
    <property type="component" value="Unassembled WGS sequence"/>
</dbReference>
<gene>
    <name evidence="4" type="primary">aroD</name>
    <name evidence="5" type="ORF">J2Z35_001628</name>
</gene>
<dbReference type="InterPro" id="IPR050146">
    <property type="entry name" value="Type-I_3-dehydroquinase"/>
</dbReference>
<name>A0ABS4KJA0_9FIRM</name>
<dbReference type="PROSITE" id="PS01028">
    <property type="entry name" value="DEHYDROQUINASE_I"/>
    <property type="match status" value="1"/>
</dbReference>
<dbReference type="EMBL" id="JAGGLI010000016">
    <property type="protein sequence ID" value="MBP2027830.1"/>
    <property type="molecule type" value="Genomic_DNA"/>
</dbReference>
<comment type="catalytic activity">
    <reaction evidence="1 4">
        <text>3-dehydroquinate = 3-dehydroshikimate + H2O</text>
        <dbReference type="Rhea" id="RHEA:21096"/>
        <dbReference type="ChEBI" id="CHEBI:15377"/>
        <dbReference type="ChEBI" id="CHEBI:16630"/>
        <dbReference type="ChEBI" id="CHEBI:32364"/>
        <dbReference type="EC" id="4.2.1.10"/>
    </reaction>
</comment>
<dbReference type="RefSeq" id="WP_209660890.1">
    <property type="nucleotide sequence ID" value="NZ_JAGGLI010000016.1"/>
</dbReference>
<feature type="binding site" evidence="4">
    <location>
        <position position="235"/>
    </location>
    <ligand>
        <name>3-dehydroquinate</name>
        <dbReference type="ChEBI" id="CHEBI:32364"/>
    </ligand>
</feature>
<dbReference type="InterPro" id="IPR001381">
    <property type="entry name" value="DHquinase_I"/>
</dbReference>
<comment type="function">
    <text evidence="4">Involved in the third step of the chorismate pathway, which leads to the biosynthesis of aromatic amino acids. Catalyzes the cis-dehydration of 3-dehydroquinate (DHQ) and introduces the first double bond of the aromatic ring to yield 3-dehydroshikimate.</text>
</comment>
<protein>
    <recommendedName>
        <fullName evidence="4">3-dehydroquinate dehydratase</fullName>
        <shortName evidence="4">3-dehydroquinase</shortName>
        <ecNumber evidence="4">4.2.1.10</ecNumber>
    </recommendedName>
    <alternativeName>
        <fullName evidence="4">Type I DHQase</fullName>
    </alternativeName>
    <alternativeName>
        <fullName evidence="4">Type I dehydroquinase</fullName>
        <shortName evidence="4">DHQ1</shortName>
    </alternativeName>
</protein>
<dbReference type="PANTHER" id="PTHR43699">
    <property type="entry name" value="3-DEHYDROQUINATE DEHYDRATASE"/>
    <property type="match status" value="1"/>
</dbReference>
<comment type="pathway">
    <text evidence="4">Metabolic intermediate biosynthesis; chorismate biosynthesis; chorismate from D-erythrose 4-phosphate and phosphoenolpyruvate: step 3/7.</text>
</comment>
<evidence type="ECO:0000313" key="6">
    <source>
        <dbReference type="Proteomes" id="UP001314903"/>
    </source>
</evidence>
<feature type="binding site" evidence="4">
    <location>
        <begin position="51"/>
        <end position="53"/>
    </location>
    <ligand>
        <name>3-dehydroquinate</name>
        <dbReference type="ChEBI" id="CHEBI:32364"/>
    </ligand>
</feature>
<keyword evidence="6" id="KW-1185">Reference proteome</keyword>
<dbReference type="EC" id="4.2.1.10" evidence="4"/>
<evidence type="ECO:0000313" key="5">
    <source>
        <dbReference type="EMBL" id="MBP2027830.1"/>
    </source>
</evidence>
<feature type="binding site" evidence="4">
    <location>
        <position position="216"/>
    </location>
    <ligand>
        <name>3-dehydroquinate</name>
        <dbReference type="ChEBI" id="CHEBI:32364"/>
    </ligand>
</feature>
<sequence length="253" mass="28343">MRIISEKKIDIRGRVFGGEKVLICLPLVSNDIKSLCEDAKMLYLATPDIIEWRVDCFESENIEDIVMGLKALKDEIKDIPLIFTIRDYSEGGKKKIKDESKLKILEAVSKEKLIDIIDVELSKGKEYIKKVKRIIKDLDIKLILSYHNFIKTPEPGVILNKILESIKNGADIPKIAVMAESLEDTINLLNTTLEAKNMINSPIISMCMGEKGVISRVVGGHYGSDMTFGFLGEASAPGQIKMDTLKNLLDNLF</sequence>
<dbReference type="Gene3D" id="3.20.20.70">
    <property type="entry name" value="Aldolase class I"/>
    <property type="match status" value="1"/>
</dbReference>
<dbReference type="NCBIfam" id="TIGR01093">
    <property type="entry name" value="aroD"/>
    <property type="match status" value="1"/>
</dbReference>
<comment type="similarity">
    <text evidence="4">Belongs to the type-I 3-dehydroquinase family.</text>
</comment>
<feature type="binding site" evidence="4">
    <location>
        <position position="239"/>
    </location>
    <ligand>
        <name>3-dehydroquinate</name>
        <dbReference type="ChEBI" id="CHEBI:32364"/>
    </ligand>
</feature>